<dbReference type="EMBL" id="KV426057">
    <property type="protein sequence ID" value="KZV90064.1"/>
    <property type="molecule type" value="Genomic_DNA"/>
</dbReference>
<dbReference type="Gene3D" id="3.50.50.60">
    <property type="entry name" value="FAD/NAD(P)-binding domain"/>
    <property type="match status" value="1"/>
</dbReference>
<dbReference type="SUPFAM" id="SSF51905">
    <property type="entry name" value="FAD/NAD(P)-binding domain"/>
    <property type="match status" value="1"/>
</dbReference>
<dbReference type="AlphaFoldDB" id="A0A165G6U2"/>
<dbReference type="InParanoid" id="A0A165G6U2"/>
<accession>A0A165G6U2</accession>
<reference evidence="6 7" key="1">
    <citation type="journal article" date="2016" name="Mol. Biol. Evol.">
        <title>Comparative Genomics of Early-Diverging Mushroom-Forming Fungi Provides Insights into the Origins of Lignocellulose Decay Capabilities.</title>
        <authorList>
            <person name="Nagy L.G."/>
            <person name="Riley R."/>
            <person name="Tritt A."/>
            <person name="Adam C."/>
            <person name="Daum C."/>
            <person name="Floudas D."/>
            <person name="Sun H."/>
            <person name="Yadav J.S."/>
            <person name="Pangilinan J."/>
            <person name="Larsson K.H."/>
            <person name="Matsuura K."/>
            <person name="Barry K."/>
            <person name="Labutti K."/>
            <person name="Kuo R."/>
            <person name="Ohm R.A."/>
            <person name="Bhattacharya S.S."/>
            <person name="Shirouzu T."/>
            <person name="Yoshinaga Y."/>
            <person name="Martin F.M."/>
            <person name="Grigoriev I.V."/>
            <person name="Hibbett D.S."/>
        </authorList>
    </citation>
    <scope>NUCLEOTIDE SEQUENCE [LARGE SCALE GENOMIC DNA]</scope>
    <source>
        <strain evidence="6 7">HHB12029</strain>
    </source>
</reference>
<organism evidence="6 7">
    <name type="scientific">Exidia glandulosa HHB12029</name>
    <dbReference type="NCBI Taxonomy" id="1314781"/>
    <lineage>
        <taxon>Eukaryota</taxon>
        <taxon>Fungi</taxon>
        <taxon>Dikarya</taxon>
        <taxon>Basidiomycota</taxon>
        <taxon>Agaricomycotina</taxon>
        <taxon>Agaricomycetes</taxon>
        <taxon>Auriculariales</taxon>
        <taxon>Exidiaceae</taxon>
        <taxon>Exidia</taxon>
    </lineage>
</organism>
<proteinExistence type="predicted"/>
<dbReference type="PANTHER" id="PTHR46972">
    <property type="entry name" value="MONOOXYGENASE ASQM-RELATED"/>
    <property type="match status" value="1"/>
</dbReference>
<evidence type="ECO:0000259" key="5">
    <source>
        <dbReference type="Pfam" id="PF01494"/>
    </source>
</evidence>
<dbReference type="InterPro" id="IPR036188">
    <property type="entry name" value="FAD/NAD-bd_sf"/>
</dbReference>
<keyword evidence="1" id="KW-0285">Flavoprotein</keyword>
<dbReference type="InterPro" id="IPR002938">
    <property type="entry name" value="FAD-bd"/>
</dbReference>
<name>A0A165G6U2_EXIGL</name>
<evidence type="ECO:0000313" key="7">
    <source>
        <dbReference type="Proteomes" id="UP000077266"/>
    </source>
</evidence>
<sequence>MPSMTKGRSFQRSGSIKVEVRVGELDIPDDLKHMSTPFSPRIAIIGGGPAGLVLVNVLARNNIAATLYERDAEFSSRAHLGGVLDLHPETGQAAMKGAGVWETFQKNSRPEGEETKILDKDGNVVYHHVPPADNTSPSRPEIDRSLLRKILVDAAPAGSIKFGHAFVSATPVTGTTQWELVFANGHKTVVDLVIGADGARSRVRLLVSDAAIRYVGLTGVEVSMSPDVGAAHKELLARIGSGSAYALDGPKFFAAQINGDGRVRTYAWFHSNDPDVVPSDPAAAIPFVLSHLEGWAPWMRQLIELADPQAVYHRPLYMLPVGHSWKHRAGVTLVGDAMNLMTPFAGQGANIAVWAALQLALKIIGVREGGGGLQEMDGAVAAYEQEIGKRAKEEATVTEVNLNIVLNGEGAKGMAEAFRLIEARTRSTAEV</sequence>
<evidence type="ECO:0000256" key="2">
    <source>
        <dbReference type="ARBA" id="ARBA00022827"/>
    </source>
</evidence>
<evidence type="ECO:0000256" key="1">
    <source>
        <dbReference type="ARBA" id="ARBA00022630"/>
    </source>
</evidence>
<keyword evidence="3" id="KW-0560">Oxidoreductase</keyword>
<keyword evidence="2" id="KW-0274">FAD</keyword>
<evidence type="ECO:0000256" key="4">
    <source>
        <dbReference type="ARBA" id="ARBA00023033"/>
    </source>
</evidence>
<protein>
    <submittedName>
        <fullName evidence="6">FAD/NAD(P)-binding domain-containing protein</fullName>
    </submittedName>
</protein>
<dbReference type="GO" id="GO:0071949">
    <property type="term" value="F:FAD binding"/>
    <property type="evidence" value="ECO:0007669"/>
    <property type="project" value="InterPro"/>
</dbReference>
<dbReference type="GO" id="GO:0004497">
    <property type="term" value="F:monooxygenase activity"/>
    <property type="evidence" value="ECO:0007669"/>
    <property type="project" value="UniProtKB-KW"/>
</dbReference>
<dbReference type="Proteomes" id="UP000077266">
    <property type="component" value="Unassembled WGS sequence"/>
</dbReference>
<gene>
    <name evidence="6" type="ORF">EXIGLDRAFT_720731</name>
</gene>
<keyword evidence="7" id="KW-1185">Reference proteome</keyword>
<evidence type="ECO:0000313" key="6">
    <source>
        <dbReference type="EMBL" id="KZV90064.1"/>
    </source>
</evidence>
<dbReference type="OrthoDB" id="655030at2759"/>
<dbReference type="PRINTS" id="PR00420">
    <property type="entry name" value="RNGMNOXGNASE"/>
</dbReference>
<evidence type="ECO:0000256" key="3">
    <source>
        <dbReference type="ARBA" id="ARBA00023002"/>
    </source>
</evidence>
<keyword evidence="4" id="KW-0503">Monooxygenase</keyword>
<feature type="domain" description="FAD-binding" evidence="5">
    <location>
        <begin position="330"/>
        <end position="377"/>
    </location>
</feature>
<dbReference type="STRING" id="1314781.A0A165G6U2"/>
<dbReference type="Pfam" id="PF01494">
    <property type="entry name" value="FAD_binding_3"/>
    <property type="match status" value="2"/>
</dbReference>
<feature type="domain" description="FAD-binding" evidence="5">
    <location>
        <begin position="42"/>
        <end position="205"/>
    </location>
</feature>
<dbReference type="PANTHER" id="PTHR46972:SF1">
    <property type="entry name" value="FAD DEPENDENT OXIDOREDUCTASE DOMAIN-CONTAINING PROTEIN"/>
    <property type="match status" value="1"/>
</dbReference>